<dbReference type="AlphaFoldDB" id="A0A409WCE1"/>
<evidence type="ECO:0000256" key="1">
    <source>
        <dbReference type="ARBA" id="ARBA00010928"/>
    </source>
</evidence>
<dbReference type="InterPro" id="IPR000653">
    <property type="entry name" value="DegT/StrS_aminotransferase"/>
</dbReference>
<dbReference type="PANTHER" id="PTHR30244">
    <property type="entry name" value="TRANSAMINASE"/>
    <property type="match status" value="1"/>
</dbReference>
<feature type="domain" description="Gfo/Idh/MocA-like oxidoreductase N-terminal" evidence="2">
    <location>
        <begin position="38"/>
        <end position="156"/>
    </location>
</feature>
<dbReference type="GO" id="GO:0030170">
    <property type="term" value="F:pyridoxal phosphate binding"/>
    <property type="evidence" value="ECO:0007669"/>
    <property type="project" value="TreeGrafter"/>
</dbReference>
<gene>
    <name evidence="4" type="ORF">CVT26_009099</name>
</gene>
<dbReference type="SUPFAM" id="SSF55347">
    <property type="entry name" value="Glyceraldehyde-3-phosphate dehydrogenase-like, C-terminal domain"/>
    <property type="match status" value="1"/>
</dbReference>
<dbReference type="OrthoDB" id="446809at2759"/>
<accession>A0A409WCE1</accession>
<dbReference type="Gene3D" id="3.40.50.720">
    <property type="entry name" value="NAD(P)-binding Rossmann-like Domain"/>
    <property type="match status" value="1"/>
</dbReference>
<proteinExistence type="inferred from homology"/>
<dbReference type="SUPFAM" id="SSF51735">
    <property type="entry name" value="NAD(P)-binding Rossmann-fold domains"/>
    <property type="match status" value="1"/>
</dbReference>
<evidence type="ECO:0008006" key="6">
    <source>
        <dbReference type="Google" id="ProtNLM"/>
    </source>
</evidence>
<dbReference type="Pfam" id="PF01041">
    <property type="entry name" value="DegT_DnrJ_EryC1"/>
    <property type="match status" value="1"/>
</dbReference>
<evidence type="ECO:0000259" key="2">
    <source>
        <dbReference type="Pfam" id="PF01408"/>
    </source>
</evidence>
<dbReference type="GO" id="GO:0008483">
    <property type="term" value="F:transaminase activity"/>
    <property type="evidence" value="ECO:0007669"/>
    <property type="project" value="TreeGrafter"/>
</dbReference>
<keyword evidence="5" id="KW-1185">Reference proteome</keyword>
<dbReference type="SUPFAM" id="SSF53383">
    <property type="entry name" value="PLP-dependent transferases"/>
    <property type="match status" value="1"/>
</dbReference>
<dbReference type="STRING" id="231916.A0A409WCE1"/>
<dbReference type="Proteomes" id="UP000284706">
    <property type="component" value="Unassembled WGS sequence"/>
</dbReference>
<dbReference type="Gene3D" id="3.90.1150.10">
    <property type="entry name" value="Aspartate Aminotransferase, domain 1"/>
    <property type="match status" value="1"/>
</dbReference>
<sequence length="770" mass="84930">MISEFNSPESAQLDDFASCLSPKPPMSSLNSLTLKSTVAIVGFGGQAKIKGLSALQHLEMQGLTVTAIVDPDPNLHVPSGLLNATVYTSVDELLKCAESVPNYAYVAAPHYVHTLTILPLLRAGVSVIKEKPFATSAKDAELLLQTAKETGSRLVVAAQRRFSDRYTTLAAWLPRIGRIHSVHAVERIVEQHPERGWRASRHHAGGGVVIDLGYHMIDQLVGLFGPHFEAVHSRLLKTKNGTYDVEDTAHILITFRGPVHVSLVLSRTGFEREELLEINGEHGAIRLTKNEVSVVNKCGSDSMEEHFTSNESSKDMLFKLFKAFFDEAPASASWLERDLNVMRLIEEIYSCGTGNASLSTGVLGQPKKWTWPRITPEIVEGVQQQLKKTLSIYDCSGVFNAFESEFKAYHSVPEFYALLHNSGTNALFALFYAAGITKGDEVIVPVYTFHATASPLMLLGATPVFIDTAPNSSNVNPNDIIRAITPSTKAVVVTHMWGMPCAMNEIVKICADNKILLLEDCSHAHGARIGDKLVGTFGDGAAWSIQGEKIVTGGEGGVTLTRHADMHYRQLIIGHYNKRCKQEIPADHPLRPFVLTGGGLKNRAHPLAVSIALNQLRLLPSVLHHKNIFALYIIDYLRDVPFLIPPAISQGALPSWYALVFQFDHERAPSNLTREKYVTALKAKGLQDIDIPGSTKPLNDEALYIQPWKVLPHLYNEAEYSSHCASAREFHNAKMFYSSAIKLPVWGFEDDWGTVRIYAETMKQVANDMA</sequence>
<dbReference type="InterPro" id="IPR015421">
    <property type="entry name" value="PyrdxlP-dep_Trfase_major"/>
</dbReference>
<dbReference type="InterPro" id="IPR036291">
    <property type="entry name" value="NAD(P)-bd_dom_sf"/>
</dbReference>
<dbReference type="InterPro" id="IPR055170">
    <property type="entry name" value="GFO_IDH_MocA-like_dom"/>
</dbReference>
<dbReference type="Gene3D" id="3.40.640.10">
    <property type="entry name" value="Type I PLP-dependent aspartate aminotransferase-like (Major domain)"/>
    <property type="match status" value="1"/>
</dbReference>
<protein>
    <recommendedName>
        <fullName evidence="6">Gfo/Idh/MocA-like oxidoreductase N-terminal domain-containing protein</fullName>
    </recommendedName>
</protein>
<evidence type="ECO:0000313" key="5">
    <source>
        <dbReference type="Proteomes" id="UP000284706"/>
    </source>
</evidence>
<reference evidence="4 5" key="1">
    <citation type="journal article" date="2018" name="Evol. Lett.">
        <title>Horizontal gene cluster transfer increased hallucinogenic mushroom diversity.</title>
        <authorList>
            <person name="Reynolds H.T."/>
            <person name="Vijayakumar V."/>
            <person name="Gluck-Thaler E."/>
            <person name="Korotkin H.B."/>
            <person name="Matheny P.B."/>
            <person name="Slot J.C."/>
        </authorList>
    </citation>
    <scope>NUCLEOTIDE SEQUENCE [LARGE SCALE GENOMIC DNA]</scope>
    <source>
        <strain evidence="4 5">SRW20</strain>
    </source>
</reference>
<dbReference type="InterPro" id="IPR015422">
    <property type="entry name" value="PyrdxlP-dep_Trfase_small"/>
</dbReference>
<organism evidence="4 5">
    <name type="scientific">Gymnopilus dilepis</name>
    <dbReference type="NCBI Taxonomy" id="231916"/>
    <lineage>
        <taxon>Eukaryota</taxon>
        <taxon>Fungi</taxon>
        <taxon>Dikarya</taxon>
        <taxon>Basidiomycota</taxon>
        <taxon>Agaricomycotina</taxon>
        <taxon>Agaricomycetes</taxon>
        <taxon>Agaricomycetidae</taxon>
        <taxon>Agaricales</taxon>
        <taxon>Agaricineae</taxon>
        <taxon>Hymenogastraceae</taxon>
        <taxon>Gymnopilus</taxon>
    </lineage>
</organism>
<feature type="domain" description="GFO/IDH/MocA-like oxidoreductase" evidence="3">
    <location>
        <begin position="175"/>
        <end position="286"/>
    </location>
</feature>
<dbReference type="InterPro" id="IPR000683">
    <property type="entry name" value="Gfo/Idh/MocA-like_OxRdtase_N"/>
</dbReference>
<comment type="caution">
    <text evidence="4">The sequence shown here is derived from an EMBL/GenBank/DDBJ whole genome shotgun (WGS) entry which is preliminary data.</text>
</comment>
<dbReference type="PANTHER" id="PTHR30244:SF34">
    <property type="entry name" value="DTDP-4-AMINO-4,6-DIDEOXYGALACTOSE TRANSAMINASE"/>
    <property type="match status" value="1"/>
</dbReference>
<dbReference type="GO" id="GO:0000271">
    <property type="term" value="P:polysaccharide biosynthetic process"/>
    <property type="evidence" value="ECO:0007669"/>
    <property type="project" value="TreeGrafter"/>
</dbReference>
<dbReference type="InterPro" id="IPR015424">
    <property type="entry name" value="PyrdxlP-dep_Trfase"/>
</dbReference>
<dbReference type="EMBL" id="NHYE01005186">
    <property type="protein sequence ID" value="PPQ76202.1"/>
    <property type="molecule type" value="Genomic_DNA"/>
</dbReference>
<evidence type="ECO:0000313" key="4">
    <source>
        <dbReference type="EMBL" id="PPQ76202.1"/>
    </source>
</evidence>
<comment type="similarity">
    <text evidence="1">Belongs to the Gfo/Idh/MocA family.</text>
</comment>
<name>A0A409WCE1_9AGAR</name>
<dbReference type="Gene3D" id="3.30.360.10">
    <property type="entry name" value="Dihydrodipicolinate Reductase, domain 2"/>
    <property type="match status" value="1"/>
</dbReference>
<evidence type="ECO:0000259" key="3">
    <source>
        <dbReference type="Pfam" id="PF22725"/>
    </source>
</evidence>
<dbReference type="Pfam" id="PF01408">
    <property type="entry name" value="GFO_IDH_MocA"/>
    <property type="match status" value="1"/>
</dbReference>
<dbReference type="GO" id="GO:0000166">
    <property type="term" value="F:nucleotide binding"/>
    <property type="evidence" value="ECO:0007669"/>
    <property type="project" value="InterPro"/>
</dbReference>
<dbReference type="InParanoid" id="A0A409WCE1"/>
<dbReference type="Pfam" id="PF22725">
    <property type="entry name" value="GFO_IDH_MocA_C3"/>
    <property type="match status" value="1"/>
</dbReference>